<comment type="similarity">
    <text evidence="3">Belongs to the PTH2 family.</text>
</comment>
<dbReference type="SUPFAM" id="SSF102462">
    <property type="entry name" value="Peptidyl-tRNA hydrolase II"/>
    <property type="match status" value="1"/>
</dbReference>
<keyword evidence="5" id="KW-1133">Transmembrane helix</keyword>
<keyword evidence="7" id="KW-1185">Reference proteome</keyword>
<dbReference type="PANTHER" id="PTHR12649:SF11">
    <property type="entry name" value="PEPTIDYL-TRNA HYDROLASE 2, MITOCHONDRIAL"/>
    <property type="match status" value="1"/>
</dbReference>
<keyword evidence="2 6" id="KW-0378">Hydrolase</keyword>
<dbReference type="NCBIfam" id="TIGR00283">
    <property type="entry name" value="arch_pth2"/>
    <property type="match status" value="1"/>
</dbReference>
<organism evidence="6 7">
    <name type="scientific">Echinococcus multilocularis</name>
    <name type="common">Fox tapeworm</name>
    <dbReference type="NCBI Taxonomy" id="6211"/>
    <lineage>
        <taxon>Eukaryota</taxon>
        <taxon>Metazoa</taxon>
        <taxon>Spiralia</taxon>
        <taxon>Lophotrochozoa</taxon>
        <taxon>Platyhelminthes</taxon>
        <taxon>Cestoda</taxon>
        <taxon>Eucestoda</taxon>
        <taxon>Cyclophyllidea</taxon>
        <taxon>Taeniidae</taxon>
        <taxon>Echinococcus</taxon>
    </lineage>
</organism>
<dbReference type="FunFam" id="3.40.1490.10:FF:000001">
    <property type="entry name" value="Peptidyl-tRNA hydrolase 2"/>
    <property type="match status" value="1"/>
</dbReference>
<dbReference type="InterPro" id="IPR002833">
    <property type="entry name" value="PTH2"/>
</dbReference>
<accession>A0A068YBW4</accession>
<keyword evidence="5" id="KW-0812">Transmembrane</keyword>
<dbReference type="GO" id="GO:0005829">
    <property type="term" value="C:cytosol"/>
    <property type="evidence" value="ECO:0007669"/>
    <property type="project" value="TreeGrafter"/>
</dbReference>
<keyword evidence="5" id="KW-0472">Membrane</keyword>
<evidence type="ECO:0000256" key="2">
    <source>
        <dbReference type="ARBA" id="ARBA00022801"/>
    </source>
</evidence>
<dbReference type="EMBL" id="LN902842">
    <property type="protein sequence ID" value="CDS39811.1"/>
    <property type="molecule type" value="Genomic_DNA"/>
</dbReference>
<dbReference type="CDD" id="cd02430">
    <property type="entry name" value="PTH2"/>
    <property type="match status" value="1"/>
</dbReference>
<dbReference type="Proteomes" id="UP000017246">
    <property type="component" value="Unassembled WGS sequence"/>
</dbReference>
<comment type="catalytic activity">
    <reaction evidence="4">
        <text>an N-acyl-L-alpha-aminoacyl-tRNA + H2O = an N-acyl-L-amino acid + a tRNA + H(+)</text>
        <dbReference type="Rhea" id="RHEA:54448"/>
        <dbReference type="Rhea" id="RHEA-COMP:10123"/>
        <dbReference type="Rhea" id="RHEA-COMP:13883"/>
        <dbReference type="ChEBI" id="CHEBI:15377"/>
        <dbReference type="ChEBI" id="CHEBI:15378"/>
        <dbReference type="ChEBI" id="CHEBI:59874"/>
        <dbReference type="ChEBI" id="CHEBI:78442"/>
        <dbReference type="ChEBI" id="CHEBI:138191"/>
        <dbReference type="EC" id="3.1.1.29"/>
    </reaction>
</comment>
<evidence type="ECO:0000256" key="3">
    <source>
        <dbReference type="ARBA" id="ARBA00038050"/>
    </source>
</evidence>
<evidence type="ECO:0000256" key="4">
    <source>
        <dbReference type="ARBA" id="ARBA00048707"/>
    </source>
</evidence>
<reference evidence="6" key="1">
    <citation type="journal article" date="2013" name="Nature">
        <title>The genomes of four tapeworm species reveal adaptations to parasitism.</title>
        <authorList>
            <person name="Tsai I.J."/>
            <person name="Zarowiecki M."/>
            <person name="Holroyd N."/>
            <person name="Garciarrubio A."/>
            <person name="Sanchez-Flores A."/>
            <person name="Brooks K.L."/>
            <person name="Tracey A."/>
            <person name="Bobes R.J."/>
            <person name="Fragoso G."/>
            <person name="Sciutto E."/>
            <person name="Aslett M."/>
            <person name="Beasley H."/>
            <person name="Bennett H.M."/>
            <person name="Cai J."/>
            <person name="Camicia F."/>
            <person name="Clark R."/>
            <person name="Cucher M."/>
            <person name="De Silva N."/>
            <person name="Day T.A."/>
            <person name="Deplazes P."/>
            <person name="Estrada K."/>
            <person name="Fernandez C."/>
            <person name="Holland P.W."/>
            <person name="Hou J."/>
            <person name="Hu S."/>
            <person name="Huckvale T."/>
            <person name="Hung S.S."/>
            <person name="Kamenetzky L."/>
            <person name="Keane J.A."/>
            <person name="Kiss F."/>
            <person name="Koziol U."/>
            <person name="Lambert O."/>
            <person name="Liu K."/>
            <person name="Luo X."/>
            <person name="Luo Y."/>
            <person name="Macchiaroli N."/>
            <person name="Nichol S."/>
            <person name="Paps J."/>
            <person name="Parkinson J."/>
            <person name="Pouchkina-Stantcheva N."/>
            <person name="Riddiford N."/>
            <person name="Rosenzvit M."/>
            <person name="Salinas G."/>
            <person name="Wasmuth J.D."/>
            <person name="Zamanian M."/>
            <person name="Zheng Y."/>
            <person name="Cai X."/>
            <person name="Soberon X."/>
            <person name="Olson P.D."/>
            <person name="Laclette J.P."/>
            <person name="Brehm K."/>
            <person name="Berriman M."/>
            <person name="Garciarrubio A."/>
            <person name="Bobes R.J."/>
            <person name="Fragoso G."/>
            <person name="Sanchez-Flores A."/>
            <person name="Estrada K."/>
            <person name="Cevallos M.A."/>
            <person name="Morett E."/>
            <person name="Gonzalez V."/>
            <person name="Portillo T."/>
            <person name="Ochoa-Leyva A."/>
            <person name="Jose M.V."/>
            <person name="Sciutto E."/>
            <person name="Landa A."/>
            <person name="Jimenez L."/>
            <person name="Valdes V."/>
            <person name="Carrero J.C."/>
            <person name="Larralde C."/>
            <person name="Morales-Montor J."/>
            <person name="Limon-Lason J."/>
            <person name="Soberon X."/>
            <person name="Laclette J.P."/>
        </authorList>
    </citation>
    <scope>NUCLEOTIDE SEQUENCE [LARGE SCALE GENOMIC DNA]</scope>
</reference>
<dbReference type="STRING" id="6211.A0A068YBW4"/>
<protein>
    <recommendedName>
        <fullName evidence="1">peptidyl-tRNA hydrolase</fullName>
        <ecNumber evidence="1">3.1.1.29</ecNumber>
    </recommendedName>
</protein>
<sequence>MEYGHSVIQALFTAGISFCLGWFFCKKSASAKSVSKICQSVTGDLKLVLVVRNDLGMSKGKVAAQCSHATLGCYRNALENCPQVVSAWELCGEKKIALKAPDYETLNKLQKAAGNAGLPHCLIHDAGHTQVPSGSATVLGIGPVSLTKLLENSNCIKHSKLVKGVCAFPSVQYTPVFRWW</sequence>
<proteinExistence type="inferred from homology"/>
<dbReference type="InterPro" id="IPR023476">
    <property type="entry name" value="Pep_tRNA_hydro_II_dom_sf"/>
</dbReference>
<dbReference type="EC" id="3.1.1.29" evidence="1"/>
<evidence type="ECO:0000313" key="6">
    <source>
        <dbReference type="EMBL" id="CDS39811.1"/>
    </source>
</evidence>
<name>A0A068YBW4_ECHMU</name>
<dbReference type="eggNOG" id="KOG3282">
    <property type="taxonomic scope" value="Eukaryota"/>
</dbReference>
<feature type="transmembrane region" description="Helical" evidence="5">
    <location>
        <begin position="6"/>
        <end position="25"/>
    </location>
</feature>
<dbReference type="GO" id="GO:0004045">
    <property type="term" value="F:peptidyl-tRNA hydrolase activity"/>
    <property type="evidence" value="ECO:0007669"/>
    <property type="project" value="UniProtKB-EC"/>
</dbReference>
<evidence type="ECO:0000256" key="5">
    <source>
        <dbReference type="SAM" id="Phobius"/>
    </source>
</evidence>
<evidence type="ECO:0000313" key="7">
    <source>
        <dbReference type="Proteomes" id="UP000017246"/>
    </source>
</evidence>
<reference evidence="6" key="2">
    <citation type="submission" date="2015-11" db="EMBL/GenBank/DDBJ databases">
        <authorList>
            <person name="Zhang Y."/>
            <person name="Guo Z."/>
        </authorList>
    </citation>
    <scope>NUCLEOTIDE SEQUENCE</scope>
</reference>
<dbReference type="Pfam" id="PF01981">
    <property type="entry name" value="PTH2"/>
    <property type="match status" value="1"/>
</dbReference>
<evidence type="ECO:0000256" key="1">
    <source>
        <dbReference type="ARBA" id="ARBA00013260"/>
    </source>
</evidence>
<dbReference type="PANTHER" id="PTHR12649">
    <property type="entry name" value="PEPTIDYL-TRNA HYDROLASE 2"/>
    <property type="match status" value="1"/>
</dbReference>
<gene>
    <name evidence="6" type="ORF">EmuJ_000735600</name>
</gene>
<dbReference type="Gene3D" id="3.40.1490.10">
    <property type="entry name" value="Bit1"/>
    <property type="match status" value="1"/>
</dbReference>
<dbReference type="AlphaFoldDB" id="A0A068YBW4"/>
<dbReference type="OrthoDB" id="1733656at2759"/>